<dbReference type="AlphaFoldDB" id="A0A370I4R2"/>
<proteinExistence type="predicted"/>
<dbReference type="Proteomes" id="UP000254869">
    <property type="component" value="Unassembled WGS sequence"/>
</dbReference>
<keyword evidence="2" id="KW-1185">Reference proteome</keyword>
<dbReference type="EMBL" id="QQBC01000005">
    <property type="protein sequence ID" value="RDI65738.1"/>
    <property type="molecule type" value="Genomic_DNA"/>
</dbReference>
<evidence type="ECO:0000313" key="1">
    <source>
        <dbReference type="EMBL" id="RDI65738.1"/>
    </source>
</evidence>
<dbReference type="STRING" id="1210086.GCA_001613105_04102"/>
<dbReference type="RefSeq" id="WP_156524927.1">
    <property type="nucleotide sequence ID" value="NZ_QQBC01000005.1"/>
</dbReference>
<gene>
    <name evidence="1" type="ORF">DFR76_10553</name>
</gene>
<reference evidence="1 2" key="1">
    <citation type="submission" date="2018-07" db="EMBL/GenBank/DDBJ databases">
        <title>Genomic Encyclopedia of Type Strains, Phase IV (KMG-IV): sequencing the most valuable type-strain genomes for metagenomic binning, comparative biology and taxonomic classification.</title>
        <authorList>
            <person name="Goeker M."/>
        </authorList>
    </citation>
    <scope>NUCLEOTIDE SEQUENCE [LARGE SCALE GENOMIC DNA]</scope>
    <source>
        <strain evidence="1 2">DSM 44290</strain>
    </source>
</reference>
<organism evidence="1 2">
    <name type="scientific">Nocardia pseudobrasiliensis</name>
    <dbReference type="NCBI Taxonomy" id="45979"/>
    <lineage>
        <taxon>Bacteria</taxon>
        <taxon>Bacillati</taxon>
        <taxon>Actinomycetota</taxon>
        <taxon>Actinomycetes</taxon>
        <taxon>Mycobacteriales</taxon>
        <taxon>Nocardiaceae</taxon>
        <taxon>Nocardia</taxon>
    </lineage>
</organism>
<sequence length="49" mass="5737">MTEYSWERLLEDLPLYLYSHDGTNDGSLVQIRDVETGHRVLFHNMAGTR</sequence>
<accession>A0A370I4R2</accession>
<protein>
    <submittedName>
        <fullName evidence="1">Uncharacterized protein</fullName>
    </submittedName>
</protein>
<evidence type="ECO:0000313" key="2">
    <source>
        <dbReference type="Proteomes" id="UP000254869"/>
    </source>
</evidence>
<comment type="caution">
    <text evidence="1">The sequence shown here is derived from an EMBL/GenBank/DDBJ whole genome shotgun (WGS) entry which is preliminary data.</text>
</comment>
<name>A0A370I4R2_9NOCA</name>